<dbReference type="Gene3D" id="1.10.45.10">
    <property type="entry name" value="Vanillyl-alcohol Oxidase, Chain A, domain 4"/>
    <property type="match status" value="1"/>
</dbReference>
<dbReference type="InterPro" id="IPR010031">
    <property type="entry name" value="FAD_lactone_oxidase-like"/>
</dbReference>
<evidence type="ECO:0000259" key="2">
    <source>
        <dbReference type="PROSITE" id="PS51387"/>
    </source>
</evidence>
<dbReference type="GO" id="GO:0016020">
    <property type="term" value="C:membrane"/>
    <property type="evidence" value="ECO:0007669"/>
    <property type="project" value="InterPro"/>
</dbReference>
<evidence type="ECO:0000256" key="1">
    <source>
        <dbReference type="ARBA" id="ARBA00023002"/>
    </source>
</evidence>
<organism evidence="3 4">
    <name type="scientific">Pseudonocardia ammonioxydans</name>
    <dbReference type="NCBI Taxonomy" id="260086"/>
    <lineage>
        <taxon>Bacteria</taxon>
        <taxon>Bacillati</taxon>
        <taxon>Actinomycetota</taxon>
        <taxon>Actinomycetes</taxon>
        <taxon>Pseudonocardiales</taxon>
        <taxon>Pseudonocardiaceae</taxon>
        <taxon>Pseudonocardia</taxon>
    </lineage>
</organism>
<dbReference type="Pfam" id="PF01565">
    <property type="entry name" value="FAD_binding_4"/>
    <property type="match status" value="1"/>
</dbReference>
<dbReference type="InterPro" id="IPR036318">
    <property type="entry name" value="FAD-bd_PCMH-like_sf"/>
</dbReference>
<reference evidence="3 4" key="1">
    <citation type="submission" date="2016-10" db="EMBL/GenBank/DDBJ databases">
        <authorList>
            <person name="de Groot N.N."/>
        </authorList>
    </citation>
    <scope>NUCLEOTIDE SEQUENCE [LARGE SCALE GENOMIC DNA]</scope>
    <source>
        <strain evidence="3 4">CGMCC 4.1877</strain>
    </source>
</reference>
<dbReference type="Gene3D" id="3.30.465.10">
    <property type="match status" value="1"/>
</dbReference>
<keyword evidence="4" id="KW-1185">Reference proteome</keyword>
<feature type="domain" description="FAD-binding PCMH-type" evidence="2">
    <location>
        <begin position="23"/>
        <end position="192"/>
    </location>
</feature>
<sequence length="420" mass="47256">MTEPPLSAPVSYDRVWTNWAGNHTVTAAMYAQPRDEAEVVEAVRYAIRQGMNVRVAGTGHSFTPVVSTGGLMLDLTRLSGVTATDPQRLRATALAGTTVGRLGEPLWDAGLSLSNQGDIDKQVIAGALATATHGSGIELPNMSAAMRRVRLVDGNGEVVDIGEDRMRELRAAQVAIGSLGVMLEVELAVSPSYYITEEISYRPWQEIEESWDRLIAEHRHFSFFWCPADHSVDLYQLPAPPDQPMSNHCYVKIYDEVEVTEPDGLVSDDVGNRTDRAYRVYPGGYDEPFHEMEYMVPAEHGLEALNTIRRLMLDEFPDQLYPIEVRWTAADDAYLSPNYRRSTMVISVSGAPGTDYWPFLRAVDQRLQQYQARPHWGKLHFMTRDRLGELFPEFDTFLAVRREFDPHGTFLNDHLRPLLG</sequence>
<keyword evidence="1" id="KW-0560">Oxidoreductase</keyword>
<dbReference type="GO" id="GO:0071949">
    <property type="term" value="F:FAD binding"/>
    <property type="evidence" value="ECO:0007669"/>
    <property type="project" value="InterPro"/>
</dbReference>
<dbReference type="PIRSF" id="PIRSF000136">
    <property type="entry name" value="LGO_GLO"/>
    <property type="match status" value="1"/>
</dbReference>
<protein>
    <submittedName>
        <fullName evidence="3">FAD/FMN-containing dehydrogenase</fullName>
    </submittedName>
</protein>
<accession>A0A1I5BYD1</accession>
<dbReference type="EMBL" id="FOUY01000021">
    <property type="protein sequence ID" value="SFN79680.1"/>
    <property type="molecule type" value="Genomic_DNA"/>
</dbReference>
<dbReference type="Proteomes" id="UP000199614">
    <property type="component" value="Unassembled WGS sequence"/>
</dbReference>
<dbReference type="InterPro" id="IPR006094">
    <property type="entry name" value="Oxid_FAD_bind_N"/>
</dbReference>
<dbReference type="Gene3D" id="3.30.70.2520">
    <property type="match status" value="1"/>
</dbReference>
<dbReference type="PROSITE" id="PS51387">
    <property type="entry name" value="FAD_PCMH"/>
    <property type="match status" value="1"/>
</dbReference>
<name>A0A1I5BYD1_PSUAM</name>
<dbReference type="PANTHER" id="PTHR43762">
    <property type="entry name" value="L-GULONOLACTONE OXIDASE"/>
    <property type="match status" value="1"/>
</dbReference>
<gene>
    <name evidence="3" type="ORF">SAMN05216207_1021110</name>
</gene>
<dbReference type="InterPro" id="IPR016167">
    <property type="entry name" value="FAD-bd_PCMH_sub1"/>
</dbReference>
<proteinExistence type="predicted"/>
<dbReference type="SUPFAM" id="SSF56176">
    <property type="entry name" value="FAD-binding/transporter-associated domain-like"/>
    <property type="match status" value="1"/>
</dbReference>
<dbReference type="RefSeq" id="WP_093346909.1">
    <property type="nucleotide sequence ID" value="NZ_FOUY01000021.1"/>
</dbReference>
<dbReference type="InterPro" id="IPR007173">
    <property type="entry name" value="ALO_C"/>
</dbReference>
<dbReference type="PANTHER" id="PTHR43762:SF1">
    <property type="entry name" value="D-ARABINONO-1,4-LACTONE OXIDASE"/>
    <property type="match status" value="1"/>
</dbReference>
<dbReference type="AlphaFoldDB" id="A0A1I5BYD1"/>
<dbReference type="InterPro" id="IPR016166">
    <property type="entry name" value="FAD-bd_PCMH"/>
</dbReference>
<dbReference type="STRING" id="260086.SAMN05216207_1021110"/>
<evidence type="ECO:0000313" key="4">
    <source>
        <dbReference type="Proteomes" id="UP000199614"/>
    </source>
</evidence>
<dbReference type="InterPro" id="IPR016169">
    <property type="entry name" value="FAD-bd_PCMH_sub2"/>
</dbReference>
<dbReference type="InterPro" id="IPR016171">
    <property type="entry name" value="Vanillyl_alc_oxidase_C-sub2"/>
</dbReference>
<evidence type="ECO:0000313" key="3">
    <source>
        <dbReference type="EMBL" id="SFN79680.1"/>
    </source>
</evidence>
<dbReference type="OrthoDB" id="9800184at2"/>
<dbReference type="Pfam" id="PF04030">
    <property type="entry name" value="ALO"/>
    <property type="match status" value="1"/>
</dbReference>
<dbReference type="Gene3D" id="3.30.43.10">
    <property type="entry name" value="Uridine Diphospho-n-acetylenolpyruvylglucosamine Reductase, domain 2"/>
    <property type="match status" value="1"/>
</dbReference>
<dbReference type="GO" id="GO:0003885">
    <property type="term" value="F:D-arabinono-1,4-lactone oxidase activity"/>
    <property type="evidence" value="ECO:0007669"/>
    <property type="project" value="InterPro"/>
</dbReference>